<gene>
    <name evidence="1" type="ORF">HW932_19120</name>
</gene>
<accession>A0A850REG5</accession>
<protein>
    <submittedName>
        <fullName evidence="1">Uncharacterized protein</fullName>
    </submittedName>
</protein>
<dbReference type="RefSeq" id="WP_176978066.1">
    <property type="nucleotide sequence ID" value="NZ_JABZEO010000020.1"/>
</dbReference>
<proteinExistence type="predicted"/>
<dbReference type="Proteomes" id="UP000592294">
    <property type="component" value="Unassembled WGS sequence"/>
</dbReference>
<name>A0A850REG5_9GAMM</name>
<organism evidence="1 2">
    <name type="scientific">Allochromatium humboldtianum</name>
    <dbReference type="NCBI Taxonomy" id="504901"/>
    <lineage>
        <taxon>Bacteria</taxon>
        <taxon>Pseudomonadati</taxon>
        <taxon>Pseudomonadota</taxon>
        <taxon>Gammaproteobacteria</taxon>
        <taxon>Chromatiales</taxon>
        <taxon>Chromatiaceae</taxon>
        <taxon>Allochromatium</taxon>
    </lineage>
</organism>
<evidence type="ECO:0000313" key="2">
    <source>
        <dbReference type="Proteomes" id="UP000592294"/>
    </source>
</evidence>
<keyword evidence="2" id="KW-1185">Reference proteome</keyword>
<dbReference type="AlphaFoldDB" id="A0A850REG5"/>
<comment type="caution">
    <text evidence="1">The sequence shown here is derived from an EMBL/GenBank/DDBJ whole genome shotgun (WGS) entry which is preliminary data.</text>
</comment>
<reference evidence="1 2" key="1">
    <citation type="submission" date="2020-06" db="EMBL/GenBank/DDBJ databases">
        <title>Whole-genome sequence of Allochromatium humboldtianum DSM 21881, type strain.</title>
        <authorList>
            <person name="Kyndt J.A."/>
            <person name="Meyer T.E."/>
        </authorList>
    </citation>
    <scope>NUCLEOTIDE SEQUENCE [LARGE SCALE GENOMIC DNA]</scope>
    <source>
        <strain evidence="1 2">DSM 21881</strain>
    </source>
</reference>
<dbReference type="EMBL" id="JABZEO010000020">
    <property type="protein sequence ID" value="NVZ11365.1"/>
    <property type="molecule type" value="Genomic_DNA"/>
</dbReference>
<sequence>MSRKANPVMDFDETDTRFITDANVIAAAVAFDDVGLAILLGDMPDMMTFIGTPWRLYVVARGSVAMLDCRRAFMWVDWVPHLTAITGSPWRVCFDRRVYLSGFFTVQPHGAAK</sequence>
<evidence type="ECO:0000313" key="1">
    <source>
        <dbReference type="EMBL" id="NVZ11365.1"/>
    </source>
</evidence>